<dbReference type="GO" id="GO:0051649">
    <property type="term" value="P:establishment of localization in cell"/>
    <property type="evidence" value="ECO:0007669"/>
    <property type="project" value="UniProtKB-ARBA"/>
</dbReference>
<feature type="binding site" evidence="12">
    <location>
        <position position="31"/>
    </location>
    <ligand>
        <name>Mg(2+)</name>
        <dbReference type="ChEBI" id="CHEBI:18420"/>
    </ligand>
</feature>
<dbReference type="GO" id="GO:0015031">
    <property type="term" value="P:protein transport"/>
    <property type="evidence" value="ECO:0007669"/>
    <property type="project" value="UniProtKB-KW"/>
</dbReference>
<dbReference type="SUPFAM" id="SSF52540">
    <property type="entry name" value="P-loop containing nucleoside triphosphate hydrolases"/>
    <property type="match status" value="1"/>
</dbReference>
<dbReference type="GO" id="GO:0005794">
    <property type="term" value="C:Golgi apparatus"/>
    <property type="evidence" value="ECO:0007669"/>
    <property type="project" value="UniProtKB-SubCell"/>
</dbReference>
<evidence type="ECO:0000256" key="2">
    <source>
        <dbReference type="ARBA" id="ARBA00010290"/>
    </source>
</evidence>
<proteinExistence type="evidence at transcript level"/>
<keyword evidence="9" id="KW-0449">Lipoprotein</keyword>
<keyword evidence="3" id="KW-0813">Transport</keyword>
<evidence type="ECO:0000256" key="4">
    <source>
        <dbReference type="ARBA" id="ARBA00022707"/>
    </source>
</evidence>
<protein>
    <recommendedName>
        <fullName evidence="10">ADP-ribosylation factor-like protein 3</fullName>
    </recommendedName>
</protein>
<dbReference type="InterPro" id="IPR027417">
    <property type="entry name" value="P-loop_NTPase"/>
</dbReference>
<evidence type="ECO:0000256" key="8">
    <source>
        <dbReference type="ARBA" id="ARBA00023134"/>
    </source>
</evidence>
<organism evidence="14">
    <name type="scientific">Hirondellea gigas</name>
    <dbReference type="NCBI Taxonomy" id="1518452"/>
    <lineage>
        <taxon>Eukaryota</taxon>
        <taxon>Metazoa</taxon>
        <taxon>Ecdysozoa</taxon>
        <taxon>Arthropoda</taxon>
        <taxon>Crustacea</taxon>
        <taxon>Multicrustacea</taxon>
        <taxon>Malacostraca</taxon>
        <taxon>Eumalacostraca</taxon>
        <taxon>Peracarida</taxon>
        <taxon>Amphipoda</taxon>
        <taxon>Amphilochidea</taxon>
        <taxon>Lysianassida</taxon>
        <taxon>Lysianassidira</taxon>
        <taxon>Lysianassoidea</taxon>
        <taxon>Lysianassidae</taxon>
        <taxon>Hirondellea</taxon>
    </lineage>
</organism>
<dbReference type="PANTHER" id="PTHR45697">
    <property type="entry name" value="ADP-RIBOSYLATION FACTOR-LIKE PROTEIN 2-RELATED"/>
    <property type="match status" value="1"/>
</dbReference>
<keyword evidence="12" id="KW-0460">Magnesium</keyword>
<evidence type="ECO:0000256" key="10">
    <source>
        <dbReference type="ARBA" id="ARBA00040616"/>
    </source>
</evidence>
<evidence type="ECO:0000256" key="3">
    <source>
        <dbReference type="ARBA" id="ARBA00022448"/>
    </source>
</evidence>
<dbReference type="InterPro" id="IPR006689">
    <property type="entry name" value="Small_GTPase_ARF/SAR"/>
</dbReference>
<evidence type="ECO:0000256" key="13">
    <source>
        <dbReference type="RuleBase" id="RU003925"/>
    </source>
</evidence>
<dbReference type="EMBL" id="IACF01003413">
    <property type="protein sequence ID" value="LAB69029.1"/>
    <property type="molecule type" value="mRNA"/>
</dbReference>
<dbReference type="GO" id="GO:0005525">
    <property type="term" value="F:GTP binding"/>
    <property type="evidence" value="ECO:0007669"/>
    <property type="project" value="UniProtKB-KW"/>
</dbReference>
<keyword evidence="6" id="KW-0653">Protein transport</keyword>
<dbReference type="Pfam" id="PF00025">
    <property type="entry name" value="Arf"/>
    <property type="match status" value="1"/>
</dbReference>
<dbReference type="GO" id="GO:0046872">
    <property type="term" value="F:metal ion binding"/>
    <property type="evidence" value="ECO:0007669"/>
    <property type="project" value="UniProtKB-KW"/>
</dbReference>
<feature type="binding site" evidence="12">
    <location>
        <position position="48"/>
    </location>
    <ligand>
        <name>Mg(2+)</name>
        <dbReference type="ChEBI" id="CHEBI:18420"/>
    </ligand>
</feature>
<feature type="binding site" evidence="11">
    <location>
        <begin position="126"/>
        <end position="129"/>
    </location>
    <ligand>
        <name>GTP</name>
        <dbReference type="ChEBI" id="CHEBI:37565"/>
    </ligand>
</feature>
<reference evidence="14" key="2">
    <citation type="journal article" date="2018" name="Biosci. Biotechnol. Biochem.">
        <title>Polysaccharide hydrolase of the hadal zone amphipods Hirondellea gigas.</title>
        <authorList>
            <person name="Kobayashi H."/>
            <person name="Nagahama T."/>
            <person name="Arai W."/>
            <person name="Sasagawa Y."/>
            <person name="Umeda M."/>
            <person name="Hayashi T."/>
            <person name="Nikaido I."/>
            <person name="Watanabe H."/>
            <person name="Oguri K."/>
            <person name="Kitazato H."/>
            <person name="Fujioka K."/>
            <person name="Kido Y."/>
            <person name="Takami H."/>
        </authorList>
    </citation>
    <scope>NUCLEOTIDE SEQUENCE</scope>
    <source>
        <tissue evidence="14">Whole body</tissue>
    </source>
</reference>
<name>A0A2P2I4U2_9CRUS</name>
<feature type="binding site" evidence="11">
    <location>
        <position position="70"/>
    </location>
    <ligand>
        <name>GTP</name>
        <dbReference type="ChEBI" id="CHEBI:37565"/>
    </ligand>
</feature>
<feature type="binding site" evidence="11">
    <location>
        <begin position="24"/>
        <end position="31"/>
    </location>
    <ligand>
        <name>GTP</name>
        <dbReference type="ChEBI" id="CHEBI:37565"/>
    </ligand>
</feature>
<dbReference type="AlphaFoldDB" id="A0A2P2I4U2"/>
<keyword evidence="7" id="KW-0333">Golgi apparatus</keyword>
<reference evidence="15" key="1">
    <citation type="submission" date="2017-11" db="EMBL/GenBank/DDBJ databases">
        <title>The sensing device of the deep-sea amphipod.</title>
        <authorList>
            <person name="Kobayashi H."/>
            <person name="Nagahama T."/>
            <person name="Arai W."/>
            <person name="Sasagawa Y."/>
            <person name="Umeda M."/>
            <person name="Hayashi T."/>
            <person name="Nikaido I."/>
            <person name="Watanabe H."/>
            <person name="Oguri K."/>
            <person name="Kitazato H."/>
            <person name="Fujioka K."/>
            <person name="Kido Y."/>
            <person name="Takami H."/>
        </authorList>
    </citation>
    <scope>NUCLEOTIDE SEQUENCE</scope>
    <source>
        <tissue evidence="15">Whole body</tissue>
    </source>
</reference>
<dbReference type="Gene3D" id="3.40.50.300">
    <property type="entry name" value="P-loop containing nucleotide triphosphate hydrolases"/>
    <property type="match status" value="1"/>
</dbReference>
<dbReference type="PRINTS" id="PR00328">
    <property type="entry name" value="SAR1GTPBP"/>
</dbReference>
<evidence type="ECO:0000313" key="14">
    <source>
        <dbReference type="EMBL" id="LAB69029.1"/>
    </source>
</evidence>
<evidence type="ECO:0000256" key="5">
    <source>
        <dbReference type="ARBA" id="ARBA00022741"/>
    </source>
</evidence>
<keyword evidence="12" id="KW-0479">Metal-binding</keyword>
<keyword evidence="8 11" id="KW-0342">GTP-binding</keyword>
<dbReference type="InterPro" id="IPR044612">
    <property type="entry name" value="ARL2/3"/>
</dbReference>
<dbReference type="SMART" id="SM00177">
    <property type="entry name" value="ARF"/>
    <property type="match status" value="1"/>
</dbReference>
<accession>A0A2P2I4U2</accession>
<sequence length="180" mass="20192">MGLLSLLRKLKQTPDRELRLLLLGLDNSGKTTLLKTLASEDITHTTPTQGFNIKSVSCDGFKLHVWDIGGQRKIRPYWRNYFDNTDVLLYVIDSADRKRMEETGLELAEILGEEKLAGVPVLILANKQDLFNAAPASELAEGLQLHTIRNRCWQIQPCSATTGEGVQDGLDWVCKNIKKT</sequence>
<comment type="similarity">
    <text evidence="2 13">Belongs to the small GTPase superfamily. Arf family.</text>
</comment>
<dbReference type="SMART" id="SM00175">
    <property type="entry name" value="RAB"/>
    <property type="match status" value="1"/>
</dbReference>
<evidence type="ECO:0000256" key="11">
    <source>
        <dbReference type="PIRSR" id="PIRSR606689-1"/>
    </source>
</evidence>
<evidence type="ECO:0000256" key="7">
    <source>
        <dbReference type="ARBA" id="ARBA00023034"/>
    </source>
</evidence>
<dbReference type="EMBL" id="IACT01006002">
    <property type="protein sequence ID" value="LAC25144.1"/>
    <property type="molecule type" value="mRNA"/>
</dbReference>
<dbReference type="GO" id="GO:0003924">
    <property type="term" value="F:GTPase activity"/>
    <property type="evidence" value="ECO:0007669"/>
    <property type="project" value="InterPro"/>
</dbReference>
<dbReference type="GO" id="GO:0016192">
    <property type="term" value="P:vesicle-mediated transport"/>
    <property type="evidence" value="ECO:0007669"/>
    <property type="project" value="UniProtKB-ARBA"/>
</dbReference>
<dbReference type="SMART" id="SM00178">
    <property type="entry name" value="SAR"/>
    <property type="match status" value="1"/>
</dbReference>
<dbReference type="InterPro" id="IPR005225">
    <property type="entry name" value="Small_GTP-bd"/>
</dbReference>
<evidence type="ECO:0000256" key="1">
    <source>
        <dbReference type="ARBA" id="ARBA00004555"/>
    </source>
</evidence>
<evidence type="ECO:0000256" key="12">
    <source>
        <dbReference type="PIRSR" id="PIRSR606689-2"/>
    </source>
</evidence>
<dbReference type="PROSITE" id="PS51417">
    <property type="entry name" value="ARF"/>
    <property type="match status" value="1"/>
</dbReference>
<dbReference type="NCBIfam" id="TIGR00231">
    <property type="entry name" value="small_GTP"/>
    <property type="match status" value="1"/>
</dbReference>
<keyword evidence="4" id="KW-0519">Myristate</keyword>
<keyword evidence="5 11" id="KW-0547">Nucleotide-binding</keyword>
<evidence type="ECO:0000256" key="6">
    <source>
        <dbReference type="ARBA" id="ARBA00022927"/>
    </source>
</evidence>
<evidence type="ECO:0000313" key="15">
    <source>
        <dbReference type="EMBL" id="LAC25144.1"/>
    </source>
</evidence>
<evidence type="ECO:0000256" key="9">
    <source>
        <dbReference type="ARBA" id="ARBA00023288"/>
    </source>
</evidence>
<comment type="subcellular location">
    <subcellularLocation>
        <location evidence="1">Golgi apparatus</location>
    </subcellularLocation>
</comment>
<dbReference type="FunFam" id="3.40.50.300:FF:000281">
    <property type="entry name" value="ADP-ribosylation factor-like protein 3"/>
    <property type="match status" value="1"/>
</dbReference>
<dbReference type="CDD" id="cd04155">
    <property type="entry name" value="Arl3"/>
    <property type="match status" value="1"/>
</dbReference>